<evidence type="ECO:0000256" key="2">
    <source>
        <dbReference type="PIRNR" id="PIRNR036893"/>
    </source>
</evidence>
<dbReference type="InterPro" id="IPR012674">
    <property type="entry name" value="Calycin"/>
</dbReference>
<organism evidence="4 5">
    <name type="scientific">Lysobacter defluvii IMMIB APB-9 = DSM 18482</name>
    <dbReference type="NCBI Taxonomy" id="1385515"/>
    <lineage>
        <taxon>Bacteria</taxon>
        <taxon>Pseudomonadati</taxon>
        <taxon>Pseudomonadota</taxon>
        <taxon>Gammaproteobacteria</taxon>
        <taxon>Lysobacterales</taxon>
        <taxon>Lysobacteraceae</taxon>
        <taxon>Novilysobacter</taxon>
    </lineage>
</organism>
<protein>
    <recommendedName>
        <fullName evidence="2">Outer membrane lipoprotein Blc</fullName>
    </recommendedName>
</protein>
<evidence type="ECO:0000313" key="4">
    <source>
        <dbReference type="EMBL" id="KGO99898.1"/>
    </source>
</evidence>
<comment type="subunit">
    <text evidence="2">Homodimer.</text>
</comment>
<dbReference type="InterPro" id="IPR022272">
    <property type="entry name" value="Lipocalin_CS"/>
</dbReference>
<dbReference type="InterPro" id="IPR047202">
    <property type="entry name" value="Lipocalin_Blc-like_dom"/>
</dbReference>
<gene>
    <name evidence="4" type="ORF">N791_00320</name>
</gene>
<reference evidence="4 5" key="1">
    <citation type="submission" date="2013-08" db="EMBL/GenBank/DDBJ databases">
        <title>Genomic analysis of Lysobacter defluvii.</title>
        <authorList>
            <person name="Wang Q."/>
            <person name="Wang G."/>
        </authorList>
    </citation>
    <scope>NUCLEOTIDE SEQUENCE [LARGE SCALE GENOMIC DNA]</scope>
    <source>
        <strain evidence="4 5">IMMIB APB-9</strain>
    </source>
</reference>
<keyword evidence="2" id="KW-0472">Membrane</keyword>
<dbReference type="InterPro" id="IPR022271">
    <property type="entry name" value="Lipocalin_ApoD"/>
</dbReference>
<dbReference type="InterPro" id="IPR002446">
    <property type="entry name" value="Lipocalin_bac"/>
</dbReference>
<dbReference type="RefSeq" id="WP_027069626.1">
    <property type="nucleotide sequence ID" value="NZ_AUHT01000006.1"/>
</dbReference>
<dbReference type="GO" id="GO:0008289">
    <property type="term" value="F:lipid binding"/>
    <property type="evidence" value="ECO:0007669"/>
    <property type="project" value="UniProtKB-UniRule"/>
</dbReference>
<accession>A0A0A0MA16</accession>
<evidence type="ECO:0000256" key="1">
    <source>
        <dbReference type="ARBA" id="ARBA00006889"/>
    </source>
</evidence>
<feature type="domain" description="Lipocalin/cytosolic fatty-acid binding" evidence="3">
    <location>
        <begin position="12"/>
        <end position="159"/>
    </location>
</feature>
<evidence type="ECO:0000313" key="5">
    <source>
        <dbReference type="Proteomes" id="UP000030003"/>
    </source>
</evidence>
<comment type="subcellular location">
    <subcellularLocation>
        <location evidence="2">Cell outer membrane</location>
    </subcellularLocation>
</comment>
<dbReference type="PRINTS" id="PR01171">
    <property type="entry name" value="BCTLIPOCALIN"/>
</dbReference>
<dbReference type="InterPro" id="IPR000566">
    <property type="entry name" value="Lipocln_cytosolic_FA-bd_dom"/>
</dbReference>
<dbReference type="PIRSF" id="PIRSF036893">
    <property type="entry name" value="Lipocalin_ApoD"/>
    <property type="match status" value="1"/>
</dbReference>
<name>A0A0A0MA16_9GAMM</name>
<dbReference type="OrthoDB" id="9793905at2"/>
<sequence length="166" mass="18886">MSRDEPTTVPSVDLQRYLGTWYEIARLPMRHEPPDYRDVTATYSLQDDGKVRVANRAIDGDGERQEAIGEATPVRGSHNSKLEVSFLPEGMRWIPFTKGDYWILRLDPEYRVALVGSPDRKYLWLLAREPRIDSATRLEYLATAQAQGYELDELIDTPQSGAKSTA</sequence>
<dbReference type="GO" id="GO:0009279">
    <property type="term" value="C:cell outer membrane"/>
    <property type="evidence" value="ECO:0007669"/>
    <property type="project" value="UniProtKB-SubCell"/>
</dbReference>
<comment type="similarity">
    <text evidence="1 2">Belongs to the calycin superfamily. Lipocalin family.</text>
</comment>
<dbReference type="GO" id="GO:0006950">
    <property type="term" value="P:response to stress"/>
    <property type="evidence" value="ECO:0007669"/>
    <property type="project" value="UniProtKB-ARBA"/>
</dbReference>
<dbReference type="Pfam" id="PF08212">
    <property type="entry name" value="Lipocalin_2"/>
    <property type="match status" value="1"/>
</dbReference>
<dbReference type="Gene3D" id="2.40.128.20">
    <property type="match status" value="1"/>
</dbReference>
<dbReference type="AlphaFoldDB" id="A0A0A0MA16"/>
<keyword evidence="2" id="KW-0449">Lipoprotein</keyword>
<dbReference type="PANTHER" id="PTHR10612:SF34">
    <property type="entry name" value="APOLIPOPROTEIN D"/>
    <property type="match status" value="1"/>
</dbReference>
<dbReference type="eggNOG" id="COG3040">
    <property type="taxonomic scope" value="Bacteria"/>
</dbReference>
<evidence type="ECO:0000259" key="3">
    <source>
        <dbReference type="Pfam" id="PF08212"/>
    </source>
</evidence>
<keyword evidence="2" id="KW-0998">Cell outer membrane</keyword>
<dbReference type="EMBL" id="AVBH01000001">
    <property type="protein sequence ID" value="KGO99898.1"/>
    <property type="molecule type" value="Genomic_DNA"/>
</dbReference>
<dbReference type="Proteomes" id="UP000030003">
    <property type="component" value="Unassembled WGS sequence"/>
</dbReference>
<proteinExistence type="inferred from homology"/>
<keyword evidence="5" id="KW-1185">Reference proteome</keyword>
<comment type="caution">
    <text evidence="4">The sequence shown here is derived from an EMBL/GenBank/DDBJ whole genome shotgun (WGS) entry which is preliminary data.</text>
</comment>
<dbReference type="PANTHER" id="PTHR10612">
    <property type="entry name" value="APOLIPOPROTEIN D"/>
    <property type="match status" value="1"/>
</dbReference>
<dbReference type="CDD" id="cd19438">
    <property type="entry name" value="lipocalin_Blc-like"/>
    <property type="match status" value="1"/>
</dbReference>
<dbReference type="SUPFAM" id="SSF50814">
    <property type="entry name" value="Lipocalins"/>
    <property type="match status" value="1"/>
</dbReference>
<dbReference type="PROSITE" id="PS00213">
    <property type="entry name" value="LIPOCALIN"/>
    <property type="match status" value="1"/>
</dbReference>
<comment type="function">
    <text evidence="2">Involved in the storage or transport of lipids necessary for membrane maintenance under stressful conditions. Displays a binding preference for lysophospholipids.</text>
</comment>
<keyword evidence="2" id="KW-0446">Lipid-binding</keyword>